<proteinExistence type="predicted"/>
<gene>
    <name evidence="1" type="ORF">K444DRAFT_635891</name>
</gene>
<dbReference type="AlphaFoldDB" id="A0A2J6SQD5"/>
<name>A0A2J6SQD5_9HELO</name>
<dbReference type="Proteomes" id="UP000235371">
    <property type="component" value="Unassembled WGS sequence"/>
</dbReference>
<dbReference type="EMBL" id="KZ613895">
    <property type="protein sequence ID" value="PMD52970.1"/>
    <property type="molecule type" value="Genomic_DNA"/>
</dbReference>
<dbReference type="OrthoDB" id="4840035at2759"/>
<reference evidence="1 2" key="1">
    <citation type="submission" date="2016-04" db="EMBL/GenBank/DDBJ databases">
        <title>A degradative enzymes factory behind the ericoid mycorrhizal symbiosis.</title>
        <authorList>
            <consortium name="DOE Joint Genome Institute"/>
            <person name="Martino E."/>
            <person name="Morin E."/>
            <person name="Grelet G."/>
            <person name="Kuo A."/>
            <person name="Kohler A."/>
            <person name="Daghino S."/>
            <person name="Barry K."/>
            <person name="Choi C."/>
            <person name="Cichocki N."/>
            <person name="Clum A."/>
            <person name="Copeland A."/>
            <person name="Hainaut M."/>
            <person name="Haridas S."/>
            <person name="Labutti K."/>
            <person name="Lindquist E."/>
            <person name="Lipzen A."/>
            <person name="Khouja H.-R."/>
            <person name="Murat C."/>
            <person name="Ohm R."/>
            <person name="Olson A."/>
            <person name="Spatafora J."/>
            <person name="Veneault-Fourrey C."/>
            <person name="Henrissat B."/>
            <person name="Grigoriev I."/>
            <person name="Martin F."/>
            <person name="Perotto S."/>
        </authorList>
    </citation>
    <scope>NUCLEOTIDE SEQUENCE [LARGE SCALE GENOMIC DNA]</scope>
    <source>
        <strain evidence="1 2">E</strain>
    </source>
</reference>
<dbReference type="GeneID" id="36592005"/>
<dbReference type="InParanoid" id="A0A2J6SQD5"/>
<sequence>MLHSLLSSFLEDVSKSLEEKLNVQLPALQTSLLDALLKRDVLLQVQLEKLLESYLDSQRIQFSPSPATIIAAESVYTPAMLKGNVSHIKLKFPLATKPDPPHISGVFQAAEEIDAREVAALGYFCQRVDPEGVPFDKAEKFRDLFYSLIRQLCTSIAEDLIPSLDLNGSRFSTLDGSLESTSLALKLFGDLPSLASGPILIVVDELEISDFSGGAILGGSLERI</sequence>
<evidence type="ECO:0000313" key="1">
    <source>
        <dbReference type="EMBL" id="PMD52970.1"/>
    </source>
</evidence>
<protein>
    <submittedName>
        <fullName evidence="1">Uncharacterized protein</fullName>
    </submittedName>
</protein>
<organism evidence="1 2">
    <name type="scientific">Hyaloscypha bicolor E</name>
    <dbReference type="NCBI Taxonomy" id="1095630"/>
    <lineage>
        <taxon>Eukaryota</taxon>
        <taxon>Fungi</taxon>
        <taxon>Dikarya</taxon>
        <taxon>Ascomycota</taxon>
        <taxon>Pezizomycotina</taxon>
        <taxon>Leotiomycetes</taxon>
        <taxon>Helotiales</taxon>
        <taxon>Hyaloscyphaceae</taxon>
        <taxon>Hyaloscypha</taxon>
        <taxon>Hyaloscypha bicolor</taxon>
    </lineage>
</organism>
<accession>A0A2J6SQD5</accession>
<dbReference type="RefSeq" id="XP_024729874.1">
    <property type="nucleotide sequence ID" value="XM_024883928.1"/>
</dbReference>
<evidence type="ECO:0000313" key="2">
    <source>
        <dbReference type="Proteomes" id="UP000235371"/>
    </source>
</evidence>
<keyword evidence="2" id="KW-1185">Reference proteome</keyword>